<keyword evidence="1" id="KW-0812">Transmembrane</keyword>
<dbReference type="Gene3D" id="2.40.160.20">
    <property type="match status" value="1"/>
</dbReference>
<dbReference type="Proteomes" id="UP000808337">
    <property type="component" value="Unassembled WGS sequence"/>
</dbReference>
<protein>
    <submittedName>
        <fullName evidence="2">Acyloxyacyl hydrolase</fullName>
    </submittedName>
</protein>
<evidence type="ECO:0000313" key="3">
    <source>
        <dbReference type="Proteomes" id="UP000808337"/>
    </source>
</evidence>
<accession>A0A9D7STN2</accession>
<feature type="transmembrane region" description="Helical" evidence="1">
    <location>
        <begin position="7"/>
        <end position="26"/>
    </location>
</feature>
<dbReference type="Pfam" id="PF09411">
    <property type="entry name" value="PagL"/>
    <property type="match status" value="1"/>
</dbReference>
<dbReference type="AlphaFoldDB" id="A0A9D7STN2"/>
<dbReference type="InterPro" id="IPR018550">
    <property type="entry name" value="Lipid-A_deacylase-rel"/>
</dbReference>
<dbReference type="EMBL" id="JADKGY010000008">
    <property type="protein sequence ID" value="MBK9983100.1"/>
    <property type="molecule type" value="Genomic_DNA"/>
</dbReference>
<name>A0A9D7STN2_9BACT</name>
<proteinExistence type="predicted"/>
<gene>
    <name evidence="2" type="ORF">IPP15_11875</name>
</gene>
<keyword evidence="1" id="KW-0472">Membrane</keyword>
<organism evidence="2 3">
    <name type="scientific">Candidatus Opimibacter skivensis</name>
    <dbReference type="NCBI Taxonomy" id="2982028"/>
    <lineage>
        <taxon>Bacteria</taxon>
        <taxon>Pseudomonadati</taxon>
        <taxon>Bacteroidota</taxon>
        <taxon>Saprospiria</taxon>
        <taxon>Saprospirales</taxon>
        <taxon>Saprospiraceae</taxon>
        <taxon>Candidatus Opimibacter</taxon>
    </lineage>
</organism>
<keyword evidence="1" id="KW-1133">Transmembrane helix</keyword>
<keyword evidence="2" id="KW-0378">Hydrolase</keyword>
<reference evidence="2 3" key="1">
    <citation type="submission" date="2020-10" db="EMBL/GenBank/DDBJ databases">
        <title>Connecting structure to function with the recovery of over 1000 high-quality activated sludge metagenome-assembled genomes encoding full-length rRNA genes using long-read sequencing.</title>
        <authorList>
            <person name="Singleton C.M."/>
            <person name="Petriglieri F."/>
            <person name="Kristensen J.M."/>
            <person name="Kirkegaard R.H."/>
            <person name="Michaelsen T.Y."/>
            <person name="Andersen M.H."/>
            <person name="Karst S.M."/>
            <person name="Dueholm M.S."/>
            <person name="Nielsen P.H."/>
            <person name="Albertsen M."/>
        </authorList>
    </citation>
    <scope>NUCLEOTIDE SEQUENCE [LARGE SCALE GENOMIC DNA]</scope>
    <source>
        <strain evidence="2">Ribe_18-Q3-R11-54_MAXAC.273</strain>
    </source>
</reference>
<dbReference type="GO" id="GO:0016787">
    <property type="term" value="F:hydrolase activity"/>
    <property type="evidence" value="ECO:0007669"/>
    <property type="project" value="UniProtKB-KW"/>
</dbReference>
<comment type="caution">
    <text evidence="2">The sequence shown here is derived from an EMBL/GenBank/DDBJ whole genome shotgun (WGS) entry which is preliminary data.</text>
</comment>
<evidence type="ECO:0000313" key="2">
    <source>
        <dbReference type="EMBL" id="MBK9983100.1"/>
    </source>
</evidence>
<evidence type="ECO:0000256" key="1">
    <source>
        <dbReference type="SAM" id="Phobius"/>
    </source>
</evidence>
<sequence length="376" mass="42810">MKLRVTYNFFGTSIWCAGIILMLSLLNETTFAQTGFPKDLYLKAAYRPGFVLPEYTLFNYLVDDYVHSFELSISKQTTGGDWAQVYHYPEYGLAFQYSTLGNEQVFGHEFSLYPYFTIHIIDAGKFSFQNQIGLGLGVVNKKFDQDNNPYNVAVGTNVNLHFNFELNAQYQVQRKLFFYTGLCMDHLSNGNLGEPNLGINFLTFNAGVRYLPGEKSERTRVELTKHIPTTQAAIILAAGSKHARSLQSRSYFISSLSFEVKRKLSRIFYPGIGADIFYDAATQAEVFNFGDSEYKSIDAFKTGVHIEEELVFNKFSIALQEGFYLGLTEKAFNNKTYNRFIIRHRVGEKLFVQLAMKSHVAVLDFLEFGIGYTGRS</sequence>